<reference evidence="1" key="1">
    <citation type="submission" date="2021-06" db="EMBL/GenBank/DDBJ databases">
        <authorList>
            <person name="Kallberg Y."/>
            <person name="Tangrot J."/>
            <person name="Rosling A."/>
        </authorList>
    </citation>
    <scope>NUCLEOTIDE SEQUENCE</scope>
    <source>
        <strain evidence="1">CL356</strain>
    </source>
</reference>
<accession>A0ACA9R8I5</accession>
<evidence type="ECO:0000313" key="2">
    <source>
        <dbReference type="Proteomes" id="UP000789525"/>
    </source>
</evidence>
<organism evidence="1 2">
    <name type="scientific">Acaulospora colombiana</name>
    <dbReference type="NCBI Taxonomy" id="27376"/>
    <lineage>
        <taxon>Eukaryota</taxon>
        <taxon>Fungi</taxon>
        <taxon>Fungi incertae sedis</taxon>
        <taxon>Mucoromycota</taxon>
        <taxon>Glomeromycotina</taxon>
        <taxon>Glomeromycetes</taxon>
        <taxon>Diversisporales</taxon>
        <taxon>Acaulosporaceae</taxon>
        <taxon>Acaulospora</taxon>
    </lineage>
</organism>
<feature type="non-terminal residue" evidence="1">
    <location>
        <position position="1"/>
    </location>
</feature>
<dbReference type="EMBL" id="CAJVPT010072179">
    <property type="protein sequence ID" value="CAG8781485.1"/>
    <property type="molecule type" value="Genomic_DNA"/>
</dbReference>
<evidence type="ECO:0000313" key="1">
    <source>
        <dbReference type="EMBL" id="CAG8781485.1"/>
    </source>
</evidence>
<sequence length="147" mass="17120">QECENDDTLFGMWKDGMNGKYEGWKEGLRCRNRTMRQVVEEVREMIAVEGLTSKLLLNEAKPLETGMMDLCDSDKLRKLLFMLQSLWQDRLDGCPNAPLLRYVGAEKHGEEWFNIFEVISGTIDAPVQERKYYDWLLVAEPDPDEDI</sequence>
<dbReference type="Proteomes" id="UP000789525">
    <property type="component" value="Unassembled WGS sequence"/>
</dbReference>
<keyword evidence="2" id="KW-1185">Reference proteome</keyword>
<gene>
    <name evidence="1" type="ORF">ACOLOM_LOCUS14341</name>
</gene>
<feature type="non-terminal residue" evidence="1">
    <location>
        <position position="147"/>
    </location>
</feature>
<proteinExistence type="predicted"/>
<comment type="caution">
    <text evidence="1">The sequence shown here is derived from an EMBL/GenBank/DDBJ whole genome shotgun (WGS) entry which is preliminary data.</text>
</comment>
<name>A0ACA9R8I5_9GLOM</name>
<protein>
    <submittedName>
        <fullName evidence="1">14717_t:CDS:1</fullName>
    </submittedName>
</protein>